<evidence type="ECO:0000313" key="1">
    <source>
        <dbReference type="EMBL" id="GGA81732.1"/>
    </source>
</evidence>
<sequence>MWPTCEFRKGAIYFENKSLTSNLIFYMNVQEQIKKYITSQSEPKRSEMQELHLRTLQARPGCKLWFDDGKDSENKTVSNPTIGYGLQTIKYANGKTREFFQIGISANKTGISVYILGIKDKKYLAQAYGKELGKASVTGYCIRFKSLKDINIDILEAAIRYGFEAQNEKK</sequence>
<dbReference type="EMBL" id="BMJC01000001">
    <property type="protein sequence ID" value="GGA81732.1"/>
    <property type="molecule type" value="Genomic_DNA"/>
</dbReference>
<protein>
    <recommendedName>
        <fullName evidence="3">YdhG-like domain-containing protein</fullName>
    </recommendedName>
</protein>
<proteinExistence type="predicted"/>
<gene>
    <name evidence="1" type="ORF">GCM10011511_00840</name>
</gene>
<organism evidence="1 2">
    <name type="scientific">Puia dinghuensis</name>
    <dbReference type="NCBI Taxonomy" id="1792502"/>
    <lineage>
        <taxon>Bacteria</taxon>
        <taxon>Pseudomonadati</taxon>
        <taxon>Bacteroidota</taxon>
        <taxon>Chitinophagia</taxon>
        <taxon>Chitinophagales</taxon>
        <taxon>Chitinophagaceae</taxon>
        <taxon>Puia</taxon>
    </lineage>
</organism>
<reference evidence="1" key="1">
    <citation type="journal article" date="2014" name="Int. J. Syst. Evol. Microbiol.">
        <title>Complete genome sequence of Corynebacterium casei LMG S-19264T (=DSM 44701T), isolated from a smear-ripened cheese.</title>
        <authorList>
            <consortium name="US DOE Joint Genome Institute (JGI-PGF)"/>
            <person name="Walter F."/>
            <person name="Albersmeier A."/>
            <person name="Kalinowski J."/>
            <person name="Ruckert C."/>
        </authorList>
    </citation>
    <scope>NUCLEOTIDE SEQUENCE</scope>
    <source>
        <strain evidence="1">CGMCC 1.15448</strain>
    </source>
</reference>
<comment type="caution">
    <text evidence="1">The sequence shown here is derived from an EMBL/GenBank/DDBJ whole genome shotgun (WGS) entry which is preliminary data.</text>
</comment>
<reference evidence="1" key="2">
    <citation type="submission" date="2020-09" db="EMBL/GenBank/DDBJ databases">
        <authorList>
            <person name="Sun Q."/>
            <person name="Zhou Y."/>
        </authorList>
    </citation>
    <scope>NUCLEOTIDE SEQUENCE</scope>
    <source>
        <strain evidence="1">CGMCC 1.15448</strain>
    </source>
</reference>
<name>A0A8J2U678_9BACT</name>
<evidence type="ECO:0008006" key="3">
    <source>
        <dbReference type="Google" id="ProtNLM"/>
    </source>
</evidence>
<keyword evidence="2" id="KW-1185">Reference proteome</keyword>
<evidence type="ECO:0000313" key="2">
    <source>
        <dbReference type="Proteomes" id="UP000607559"/>
    </source>
</evidence>
<dbReference type="AlphaFoldDB" id="A0A8J2U678"/>
<accession>A0A8J2U678</accession>
<dbReference type="Proteomes" id="UP000607559">
    <property type="component" value="Unassembled WGS sequence"/>
</dbReference>